<sequence>MTGPTQLDTADRAAGTPTGWKARLRRHLVWIVIGSIMALTVGYVVVSRLASGPDDRALSPRNPAPGGAMAAAEILGGQGVSITEAGSFEQAISALEARDGAATVLLYDRNGYLGEGQLRELRAEADRIVVISPGRRTLRGLASSLRNAGVVPEGHNVLEPECGLEDPLAAGSISAGNGQLYAGSGTICYRVDDGGLYAVSGDGRVVVIGSSALLSNDLLDEHGNAALVLRSLGGSEELLWYLPGLGDVPQDRNPATLDELAAPWVAFLGPWLVVVAFLAVLWRGRRLGPLVFEPLPVVVKAAETAEGRARLYQDSRAVERAAANLRAGTMVRLARVFRLGPDAGIDSLVEAVARKTGRPPAQLRDILDHRPETQSGLVQWAQTLEQLEQEASTP</sequence>
<dbReference type="STRING" id="1045773.SAMN05216555_10545"/>
<organism evidence="2 3">
    <name type="scientific">Arthrobacter cupressi</name>
    <dbReference type="NCBI Taxonomy" id="1045773"/>
    <lineage>
        <taxon>Bacteria</taxon>
        <taxon>Bacillati</taxon>
        <taxon>Actinomycetota</taxon>
        <taxon>Actinomycetes</taxon>
        <taxon>Micrococcales</taxon>
        <taxon>Micrococcaceae</taxon>
        <taxon>Arthrobacter</taxon>
    </lineage>
</organism>
<dbReference type="OrthoDB" id="5241668at2"/>
<evidence type="ECO:0000259" key="1">
    <source>
        <dbReference type="Pfam" id="PF14258"/>
    </source>
</evidence>
<protein>
    <recommendedName>
        <fullName evidence="1">DUF4350 domain-containing protein</fullName>
    </recommendedName>
</protein>
<name>A0A1G8P3E4_9MICC</name>
<evidence type="ECO:0000313" key="3">
    <source>
        <dbReference type="Proteomes" id="UP000182130"/>
    </source>
</evidence>
<keyword evidence="3" id="KW-1185">Reference proteome</keyword>
<feature type="domain" description="DUF4350" evidence="1">
    <location>
        <begin position="60"/>
        <end position="230"/>
    </location>
</feature>
<reference evidence="3" key="1">
    <citation type="submission" date="2016-10" db="EMBL/GenBank/DDBJ databases">
        <authorList>
            <person name="Varghese N."/>
            <person name="Submissions S."/>
        </authorList>
    </citation>
    <scope>NUCLEOTIDE SEQUENCE [LARGE SCALE GENOMIC DNA]</scope>
    <source>
        <strain evidence="3">CGMCC 1.10783</strain>
    </source>
</reference>
<dbReference type="InterPro" id="IPR025646">
    <property type="entry name" value="DUF4350"/>
</dbReference>
<accession>A0A1G8P3E4</accession>
<evidence type="ECO:0000313" key="2">
    <source>
        <dbReference type="EMBL" id="SDI86962.1"/>
    </source>
</evidence>
<dbReference type="Proteomes" id="UP000182130">
    <property type="component" value="Unassembled WGS sequence"/>
</dbReference>
<dbReference type="RefSeq" id="WP_074588187.1">
    <property type="nucleotide sequence ID" value="NZ_FNEI01000005.1"/>
</dbReference>
<dbReference type="Pfam" id="PF14258">
    <property type="entry name" value="DUF4350"/>
    <property type="match status" value="1"/>
</dbReference>
<dbReference type="AlphaFoldDB" id="A0A1G8P3E4"/>
<gene>
    <name evidence="2" type="ORF">SAMN05216555_10545</name>
</gene>
<dbReference type="EMBL" id="FNEI01000005">
    <property type="protein sequence ID" value="SDI86962.1"/>
    <property type="molecule type" value="Genomic_DNA"/>
</dbReference>
<proteinExistence type="predicted"/>